<gene>
    <name evidence="2" type="ORF">KM029_12745</name>
</gene>
<evidence type="ECO:0000256" key="1">
    <source>
        <dbReference type="SAM" id="SignalP"/>
    </source>
</evidence>
<proteinExistence type="predicted"/>
<evidence type="ECO:0000313" key="3">
    <source>
        <dbReference type="Proteomes" id="UP000682802"/>
    </source>
</evidence>
<dbReference type="SUPFAM" id="SSF56925">
    <property type="entry name" value="OMPA-like"/>
    <property type="match status" value="1"/>
</dbReference>
<feature type="signal peptide" evidence="1">
    <location>
        <begin position="1"/>
        <end position="19"/>
    </location>
</feature>
<dbReference type="RefSeq" id="WP_144073636.1">
    <property type="nucleotide sequence ID" value="NZ_CP076128.1"/>
</dbReference>
<dbReference type="Proteomes" id="UP000682802">
    <property type="component" value="Chromosome 1"/>
</dbReference>
<sequence>MKKYILSVVFALFALGATAQESNFIITYQMSQPLGETNDYISAFSGRGFGMEWRQHLATAPLSFGLSVDWNVLYEKTSDQYNSNGVIADGKQYRYMNIVPILAHANYYFNKDGITNPYIGVGVGTYYINQRTEFGQWAIVEDNWHFGFAPEIGVIADVNPSIDMIFSVRYNYALKAGDSVDHSYLGINVGFVY</sequence>
<organism evidence="2 3">
    <name type="scientific">Flammeovirga kamogawensis</name>
    <dbReference type="NCBI Taxonomy" id="373891"/>
    <lineage>
        <taxon>Bacteria</taxon>
        <taxon>Pseudomonadati</taxon>
        <taxon>Bacteroidota</taxon>
        <taxon>Cytophagia</taxon>
        <taxon>Cytophagales</taxon>
        <taxon>Flammeovirgaceae</taxon>
        <taxon>Flammeovirga</taxon>
    </lineage>
</organism>
<keyword evidence="3" id="KW-1185">Reference proteome</keyword>
<reference evidence="2 3" key="1">
    <citation type="submission" date="2021-05" db="EMBL/GenBank/DDBJ databases">
        <title>Comparative genomic studies on the polysaccharide-degrading batcterial strains of the Flammeovirga genus.</title>
        <authorList>
            <person name="Zewei F."/>
            <person name="Zheng Z."/>
            <person name="Yu L."/>
            <person name="Ruyue G."/>
            <person name="Yanhong M."/>
            <person name="Yuanyuan C."/>
            <person name="Jingyan G."/>
            <person name="Wenjun H."/>
        </authorList>
    </citation>
    <scope>NUCLEOTIDE SEQUENCE [LARGE SCALE GENOMIC DNA]</scope>
    <source>
        <strain evidence="2 3">YS10</strain>
    </source>
</reference>
<evidence type="ECO:0000313" key="2">
    <source>
        <dbReference type="EMBL" id="QWG06208.1"/>
    </source>
</evidence>
<feature type="chain" id="PRO_5046602300" description="Porin family protein" evidence="1">
    <location>
        <begin position="20"/>
        <end position="193"/>
    </location>
</feature>
<protein>
    <recommendedName>
        <fullName evidence="4">Porin family protein</fullName>
    </recommendedName>
</protein>
<accession>A0ABX8GRJ9</accession>
<name>A0ABX8GRJ9_9BACT</name>
<keyword evidence="1" id="KW-0732">Signal</keyword>
<dbReference type="EMBL" id="CP076128">
    <property type="protein sequence ID" value="QWG06208.1"/>
    <property type="molecule type" value="Genomic_DNA"/>
</dbReference>
<dbReference type="Gene3D" id="2.40.160.20">
    <property type="match status" value="1"/>
</dbReference>
<dbReference type="InterPro" id="IPR011250">
    <property type="entry name" value="OMP/PagP_B-barrel"/>
</dbReference>
<evidence type="ECO:0008006" key="4">
    <source>
        <dbReference type="Google" id="ProtNLM"/>
    </source>
</evidence>